<protein>
    <submittedName>
        <fullName evidence="1">Uncharacterized protein</fullName>
    </submittedName>
</protein>
<proteinExistence type="predicted"/>
<accession>A0A5D2GTA9</accession>
<organism evidence="1 2">
    <name type="scientific">Gossypium darwinii</name>
    <name type="common">Darwin's cotton</name>
    <name type="synonym">Gossypium barbadense var. darwinii</name>
    <dbReference type="NCBI Taxonomy" id="34276"/>
    <lineage>
        <taxon>Eukaryota</taxon>
        <taxon>Viridiplantae</taxon>
        <taxon>Streptophyta</taxon>
        <taxon>Embryophyta</taxon>
        <taxon>Tracheophyta</taxon>
        <taxon>Spermatophyta</taxon>
        <taxon>Magnoliopsida</taxon>
        <taxon>eudicotyledons</taxon>
        <taxon>Gunneridae</taxon>
        <taxon>Pentapetalae</taxon>
        <taxon>rosids</taxon>
        <taxon>malvids</taxon>
        <taxon>Malvales</taxon>
        <taxon>Malvaceae</taxon>
        <taxon>Malvoideae</taxon>
        <taxon>Gossypium</taxon>
    </lineage>
</organism>
<dbReference type="EMBL" id="CM017691">
    <property type="protein sequence ID" value="TYH21127.1"/>
    <property type="molecule type" value="Genomic_DNA"/>
</dbReference>
<reference evidence="1 2" key="1">
    <citation type="submission" date="2019-06" db="EMBL/GenBank/DDBJ databases">
        <title>WGS assembly of Gossypium darwinii.</title>
        <authorList>
            <person name="Chen Z.J."/>
            <person name="Sreedasyam A."/>
            <person name="Ando A."/>
            <person name="Song Q."/>
            <person name="De L."/>
            <person name="Hulse-Kemp A."/>
            <person name="Ding M."/>
            <person name="Ye W."/>
            <person name="Kirkbride R."/>
            <person name="Jenkins J."/>
            <person name="Plott C."/>
            <person name="Lovell J."/>
            <person name="Lin Y.-M."/>
            <person name="Vaughn R."/>
            <person name="Liu B."/>
            <person name="Li W."/>
            <person name="Simpson S."/>
            <person name="Scheffler B."/>
            <person name="Saski C."/>
            <person name="Grover C."/>
            <person name="Hu G."/>
            <person name="Conover J."/>
            <person name="Carlson J."/>
            <person name="Shu S."/>
            <person name="Boston L."/>
            <person name="Williams M."/>
            <person name="Peterson D."/>
            <person name="Mcgee K."/>
            <person name="Jones D."/>
            <person name="Wendel J."/>
            <person name="Stelly D."/>
            <person name="Grimwood J."/>
            <person name="Schmutz J."/>
        </authorList>
    </citation>
    <scope>NUCLEOTIDE SEQUENCE [LARGE SCALE GENOMIC DNA]</scope>
    <source>
        <strain evidence="1">1808015.09</strain>
    </source>
</reference>
<dbReference type="Proteomes" id="UP000323506">
    <property type="component" value="Chromosome A04"/>
</dbReference>
<dbReference type="AlphaFoldDB" id="A0A5D2GTA9"/>
<gene>
    <name evidence="1" type="ORF">ES288_A04G017500v1</name>
</gene>
<evidence type="ECO:0000313" key="2">
    <source>
        <dbReference type="Proteomes" id="UP000323506"/>
    </source>
</evidence>
<sequence>MRKPINQPIGILKNHINKSLLTTEKQMDSIVMWWNPCSLPILRRPTIRPQLNEYHKLHRDVVRNRLLRNLGCINIDLELLTKQGFPPQNSWPPRQHGGANEIVNSEALVEVRGTTKIILWYHCLSLKKLHVLAFYSYQKTTKRLVKT</sequence>
<evidence type="ECO:0000313" key="1">
    <source>
        <dbReference type="EMBL" id="TYH21127.1"/>
    </source>
</evidence>
<keyword evidence="2" id="KW-1185">Reference proteome</keyword>
<name>A0A5D2GTA9_GOSDA</name>